<accession>A0AAD5XVY9</accession>
<proteinExistence type="predicted"/>
<dbReference type="EMBL" id="JADGJW010000262">
    <property type="protein sequence ID" value="KAJ3220940.1"/>
    <property type="molecule type" value="Genomic_DNA"/>
</dbReference>
<dbReference type="Proteomes" id="UP001211065">
    <property type="component" value="Unassembled WGS sequence"/>
</dbReference>
<evidence type="ECO:0000313" key="1">
    <source>
        <dbReference type="EMBL" id="KAJ3220940.1"/>
    </source>
</evidence>
<name>A0AAD5XVY9_9FUNG</name>
<sequence length="204" mass="22704">MNSWSLPAEVLISNKLSLSENSKSASKHKDILPGDGLNAIWGHGKQEESRTNCEMCLSIFSNQLGNNNIDGNPSLEGLYANFRVTSWGTIYPFNTWEDKIYRDVARGMVIEQLKYHNANRPIIIVGTWKLCKSAIVTVFFLMPAIATSSWSIPSMTDDTIEHARGYLNVESASSNMKDNICITKSYGPTKIAGRIKSCISCLYL</sequence>
<reference evidence="1" key="1">
    <citation type="submission" date="2020-05" db="EMBL/GenBank/DDBJ databases">
        <title>Phylogenomic resolution of chytrid fungi.</title>
        <authorList>
            <person name="Stajich J.E."/>
            <person name="Amses K."/>
            <person name="Simmons R."/>
            <person name="Seto K."/>
            <person name="Myers J."/>
            <person name="Bonds A."/>
            <person name="Quandt C.A."/>
            <person name="Barry K."/>
            <person name="Liu P."/>
            <person name="Grigoriev I."/>
            <person name="Longcore J.E."/>
            <person name="James T.Y."/>
        </authorList>
    </citation>
    <scope>NUCLEOTIDE SEQUENCE</scope>
    <source>
        <strain evidence="1">JEL0476</strain>
    </source>
</reference>
<comment type="caution">
    <text evidence="1">The sequence shown here is derived from an EMBL/GenBank/DDBJ whole genome shotgun (WGS) entry which is preliminary data.</text>
</comment>
<evidence type="ECO:0000313" key="2">
    <source>
        <dbReference type="Proteomes" id="UP001211065"/>
    </source>
</evidence>
<dbReference type="AlphaFoldDB" id="A0AAD5XVY9"/>
<protein>
    <submittedName>
        <fullName evidence="1">Uncharacterized protein</fullName>
    </submittedName>
</protein>
<gene>
    <name evidence="1" type="ORF">HK099_003899</name>
</gene>
<keyword evidence="2" id="KW-1185">Reference proteome</keyword>
<organism evidence="1 2">
    <name type="scientific">Clydaea vesicula</name>
    <dbReference type="NCBI Taxonomy" id="447962"/>
    <lineage>
        <taxon>Eukaryota</taxon>
        <taxon>Fungi</taxon>
        <taxon>Fungi incertae sedis</taxon>
        <taxon>Chytridiomycota</taxon>
        <taxon>Chytridiomycota incertae sedis</taxon>
        <taxon>Chytridiomycetes</taxon>
        <taxon>Lobulomycetales</taxon>
        <taxon>Lobulomycetaceae</taxon>
        <taxon>Clydaea</taxon>
    </lineage>
</organism>